<evidence type="ECO:0000313" key="4">
    <source>
        <dbReference type="Proteomes" id="UP000007799"/>
    </source>
</evidence>
<dbReference type="AlphaFoldDB" id="F2TXF6"/>
<dbReference type="KEGG" id="sre:PTSG_00774"/>
<dbReference type="Proteomes" id="UP000007799">
    <property type="component" value="Unassembled WGS sequence"/>
</dbReference>
<dbReference type="InterPro" id="IPR023213">
    <property type="entry name" value="CAT-like_dom_sf"/>
</dbReference>
<dbReference type="SUPFAM" id="SSF52777">
    <property type="entry name" value="CoA-dependent acyltransferases"/>
    <property type="match status" value="1"/>
</dbReference>
<evidence type="ECO:0000256" key="2">
    <source>
        <dbReference type="SAM" id="MobiDB-lite"/>
    </source>
</evidence>
<dbReference type="Pfam" id="PF02458">
    <property type="entry name" value="Transferase"/>
    <property type="match status" value="1"/>
</dbReference>
<dbReference type="GO" id="GO:0044550">
    <property type="term" value="P:secondary metabolite biosynthetic process"/>
    <property type="evidence" value="ECO:0007669"/>
    <property type="project" value="TreeGrafter"/>
</dbReference>
<gene>
    <name evidence="3" type="ORF">PTSG_00774</name>
</gene>
<dbReference type="RefSeq" id="XP_004998240.1">
    <property type="nucleotide sequence ID" value="XM_004998183.1"/>
</dbReference>
<feature type="region of interest" description="Disordered" evidence="2">
    <location>
        <begin position="210"/>
        <end position="236"/>
    </location>
</feature>
<dbReference type="GO" id="GO:0016747">
    <property type="term" value="F:acyltransferase activity, transferring groups other than amino-acyl groups"/>
    <property type="evidence" value="ECO:0007669"/>
    <property type="project" value="TreeGrafter"/>
</dbReference>
<keyword evidence="4" id="KW-1185">Reference proteome</keyword>
<keyword evidence="1" id="KW-0808">Transferase</keyword>
<protein>
    <submittedName>
        <fullName evidence="3">Uncharacterized protein</fullName>
    </submittedName>
</protein>
<dbReference type="InterPro" id="IPR050317">
    <property type="entry name" value="Plant_Fungal_Acyltransferase"/>
</dbReference>
<feature type="compositionally biased region" description="Low complexity" evidence="2">
    <location>
        <begin position="216"/>
        <end position="236"/>
    </location>
</feature>
<dbReference type="Gene3D" id="3.30.559.10">
    <property type="entry name" value="Chloramphenicol acetyltransferase-like domain"/>
    <property type="match status" value="2"/>
</dbReference>
<dbReference type="PANTHER" id="PTHR31642:SF310">
    <property type="entry name" value="FATTY ALCOHOL:CAFFEOYL-COA ACYLTRANSFERASE"/>
    <property type="match status" value="1"/>
</dbReference>
<evidence type="ECO:0000256" key="1">
    <source>
        <dbReference type="ARBA" id="ARBA00022679"/>
    </source>
</evidence>
<evidence type="ECO:0000313" key="3">
    <source>
        <dbReference type="EMBL" id="EGD76065.1"/>
    </source>
</evidence>
<dbReference type="EMBL" id="GL832956">
    <property type="protein sequence ID" value="EGD76065.1"/>
    <property type="molecule type" value="Genomic_DNA"/>
</dbReference>
<organism evidence="4">
    <name type="scientific">Salpingoeca rosetta (strain ATCC 50818 / BSB-021)</name>
    <dbReference type="NCBI Taxonomy" id="946362"/>
    <lineage>
        <taxon>Eukaryota</taxon>
        <taxon>Choanoflagellata</taxon>
        <taxon>Craspedida</taxon>
        <taxon>Salpingoecidae</taxon>
        <taxon>Salpingoeca</taxon>
    </lineage>
</organism>
<dbReference type="GeneID" id="16078836"/>
<dbReference type="InParanoid" id="F2TXF6"/>
<accession>F2TXF6</accession>
<reference evidence="3" key="1">
    <citation type="submission" date="2009-08" db="EMBL/GenBank/DDBJ databases">
        <title>Annotation of Salpingoeca rosetta.</title>
        <authorList>
            <consortium name="The Broad Institute Genome Sequencing Platform"/>
            <person name="Russ C."/>
            <person name="Cuomo C."/>
            <person name="Burger G."/>
            <person name="Gray M.W."/>
            <person name="Holland P.W.H."/>
            <person name="King N."/>
            <person name="Lang F.B.F."/>
            <person name="Roger A.J."/>
            <person name="Ruiz-Trillo I."/>
            <person name="Young S.K."/>
            <person name="Zeng Q."/>
            <person name="Gargeya S."/>
            <person name="Alvarado L."/>
            <person name="Berlin A."/>
            <person name="Chapman S.B."/>
            <person name="Chen Z."/>
            <person name="Freedman E."/>
            <person name="Gellesch M."/>
            <person name="Goldberg J."/>
            <person name="Griggs A."/>
            <person name="Gujja S."/>
            <person name="Heilman E."/>
            <person name="Heiman D."/>
            <person name="Howarth C."/>
            <person name="Mehta T."/>
            <person name="Neiman D."/>
            <person name="Pearson M."/>
            <person name="Roberts A."/>
            <person name="Saif S."/>
            <person name="Shea T."/>
            <person name="Shenoy N."/>
            <person name="Sisk P."/>
            <person name="Stolte C."/>
            <person name="Sykes S."/>
            <person name="White J."/>
            <person name="Yandava C."/>
            <person name="Haas B."/>
            <person name="Nusbaum C."/>
            <person name="Birren B."/>
        </authorList>
    </citation>
    <scope>NUCLEOTIDE SEQUENCE [LARGE SCALE GENOMIC DNA]</scope>
    <source>
        <strain evidence="3">ATCC 50818</strain>
    </source>
</reference>
<proteinExistence type="predicted"/>
<feature type="region of interest" description="Disordered" evidence="2">
    <location>
        <begin position="52"/>
        <end position="82"/>
    </location>
</feature>
<sequence length="430" mass="47334">MTTTVDQTMPPIYVQFDLHYEAGEGRRDLPLAAIARAGDEVVKEHYPMLRQQPTAAEAQESKKQAGDDSDVPNGTFEVLDEPLDLSPRPMRFIMEQWPFFARLAPNEARTGWTISLYFSHKVTDGFSIGRFLKAWSEHYAHRTAWPKPVVAPDTIEAIATAKTNAEPCSGYIVQADAAPPTGPPTFGQHVTLRVTRDELAALRTHLMREHKGASDATAETQPTPDQAPPATTATATATSAAGGLPFSCNDLRMALVWKAFVEANAAKDDELTGVSWSVNMRKRSAIPDEYFGNAAVMSPVFERPVGEVRSMSLYDLAAHFRAKVQASTSEERVNDTVAYLHELMAARGPVSASCVQIFRENPLRILYSDWSAFDVEVPFEGIRPRATFSTSKWAVGVVINTSDQVVISVKEENVAAFTDRFHQLLAPPTP</sequence>
<name>F2TXF6_SALR5</name>
<dbReference type="PANTHER" id="PTHR31642">
    <property type="entry name" value="TRICHOTHECENE 3-O-ACETYLTRANSFERASE"/>
    <property type="match status" value="1"/>
</dbReference>